<dbReference type="EMBL" id="KL403590">
    <property type="protein sequence ID" value="KEH15533.1"/>
    <property type="molecule type" value="Genomic_DNA"/>
</dbReference>
<sequence length="649" mass="74416">MVKNPEHFRNRYGYLLNILRTDVDEGLINTLVQFYDPLYHCFTFPDYQLVPTLEEYSHWVGLPVLDQVPFHGLEPGPKIPAIANALHLEIADIKNKFITRAGIQCLPYNFLYQKATICFERSETDTFEAILALLIYGIVLFPNIDKFVDMNAIQIFLTQNPIPTLLADAYVSIHERTDKERGTIICCAPLLHIWITSHLPRPKVRPEYLPWSKKLMTLTPNDIVWFNPTCNPEFVIDSCGDFNNVPLLGTRGGISYNPVLARRQFGYYMEMKPVYLILDRDFFLYKEDDANQKAQFEKAWCSIVRKDRNLLGKRSVIAHEVYVQWVIDRANKWKMPYPRQRLVTSTISDIPLPLPPESLEGYRKQLDIERRERSMWEVKYRKKKQEYDTVKNLLDQQIQANRRERNENSKLKASIQKKEDFLDKICPGRKKRRMDLFNDDLVTNAQDVRTPLVPMHVKMCNVGMFSHDHINCDVCSADPHGCIQVQNDVQGLMDRGELVVTREDKNICVVIPVFKDRLKPIGVVTPIFKDNAKMVVNPLAICVPKPELFFSQKAIPYSYESAGIEDGKGELLSPSTSVDNIAESSQILRSGRILPAIVRAKNKAPVIESGPIPDPSKDSIQDFYHVAIDKLGCSQGSLDESVESGLCRP</sequence>
<dbReference type="InterPro" id="IPR056647">
    <property type="entry name" value="DUF7745"/>
</dbReference>
<dbReference type="PANTHER" id="PTHR48154:SF1">
    <property type="entry name" value="PROTEIN, PUTATIVE-RELATED"/>
    <property type="match status" value="1"/>
</dbReference>
<reference evidence="3" key="3">
    <citation type="submission" date="2015-06" db="UniProtKB">
        <authorList>
            <consortium name="EnsemblPlants"/>
        </authorList>
    </citation>
    <scope>IDENTIFICATION</scope>
    <source>
        <strain evidence="3">cv. Jemalong A17</strain>
    </source>
</reference>
<dbReference type="AlphaFoldDB" id="A0A072TES2"/>
<evidence type="ECO:0000313" key="3">
    <source>
        <dbReference type="EnsemblPlants" id="KEH15533"/>
    </source>
</evidence>
<reference evidence="2 4" key="1">
    <citation type="journal article" date="2011" name="Nature">
        <title>The Medicago genome provides insight into the evolution of rhizobial symbioses.</title>
        <authorList>
            <person name="Young N.D."/>
            <person name="Debelle F."/>
            <person name="Oldroyd G.E."/>
            <person name="Geurts R."/>
            <person name="Cannon S.B."/>
            <person name="Udvardi M.K."/>
            <person name="Benedito V.A."/>
            <person name="Mayer K.F."/>
            <person name="Gouzy J."/>
            <person name="Schoof H."/>
            <person name="Van de Peer Y."/>
            <person name="Proost S."/>
            <person name="Cook D.R."/>
            <person name="Meyers B.C."/>
            <person name="Spannagl M."/>
            <person name="Cheung F."/>
            <person name="De Mita S."/>
            <person name="Krishnakumar V."/>
            <person name="Gundlach H."/>
            <person name="Zhou S."/>
            <person name="Mudge J."/>
            <person name="Bharti A.K."/>
            <person name="Murray J.D."/>
            <person name="Naoumkina M.A."/>
            <person name="Rosen B."/>
            <person name="Silverstein K.A."/>
            <person name="Tang H."/>
            <person name="Rombauts S."/>
            <person name="Zhao P.X."/>
            <person name="Zhou P."/>
            <person name="Barbe V."/>
            <person name="Bardou P."/>
            <person name="Bechner M."/>
            <person name="Bellec A."/>
            <person name="Berger A."/>
            <person name="Berges H."/>
            <person name="Bidwell S."/>
            <person name="Bisseling T."/>
            <person name="Choisne N."/>
            <person name="Couloux A."/>
            <person name="Denny R."/>
            <person name="Deshpande S."/>
            <person name="Dai X."/>
            <person name="Doyle J.J."/>
            <person name="Dudez A.M."/>
            <person name="Farmer A.D."/>
            <person name="Fouteau S."/>
            <person name="Franken C."/>
            <person name="Gibelin C."/>
            <person name="Gish J."/>
            <person name="Goldstein S."/>
            <person name="Gonzalez A.J."/>
            <person name="Green P.J."/>
            <person name="Hallab A."/>
            <person name="Hartog M."/>
            <person name="Hua A."/>
            <person name="Humphray S.J."/>
            <person name="Jeong D.H."/>
            <person name="Jing Y."/>
            <person name="Jocker A."/>
            <person name="Kenton S.M."/>
            <person name="Kim D.J."/>
            <person name="Klee K."/>
            <person name="Lai H."/>
            <person name="Lang C."/>
            <person name="Lin S."/>
            <person name="Macmil S.L."/>
            <person name="Magdelenat G."/>
            <person name="Matthews L."/>
            <person name="McCorrison J."/>
            <person name="Monaghan E.L."/>
            <person name="Mun J.H."/>
            <person name="Najar F.Z."/>
            <person name="Nicholson C."/>
            <person name="Noirot C."/>
            <person name="O'Bleness M."/>
            <person name="Paule C.R."/>
            <person name="Poulain J."/>
            <person name="Prion F."/>
            <person name="Qin B."/>
            <person name="Qu C."/>
            <person name="Retzel E.F."/>
            <person name="Riddle C."/>
            <person name="Sallet E."/>
            <person name="Samain S."/>
            <person name="Samson N."/>
            <person name="Sanders I."/>
            <person name="Saurat O."/>
            <person name="Scarpelli C."/>
            <person name="Schiex T."/>
            <person name="Segurens B."/>
            <person name="Severin A.J."/>
            <person name="Sherrier D.J."/>
            <person name="Shi R."/>
            <person name="Sims S."/>
            <person name="Singer S.R."/>
            <person name="Sinharoy S."/>
            <person name="Sterck L."/>
            <person name="Viollet A."/>
            <person name="Wang B.B."/>
            <person name="Wang K."/>
            <person name="Wang M."/>
            <person name="Wang X."/>
            <person name="Warfsmann J."/>
            <person name="Weissenbach J."/>
            <person name="White D.D."/>
            <person name="White J.D."/>
            <person name="Wiley G.B."/>
            <person name="Wincker P."/>
            <person name="Xing Y."/>
            <person name="Yang L."/>
            <person name="Yao Z."/>
            <person name="Ying F."/>
            <person name="Zhai J."/>
            <person name="Zhou L."/>
            <person name="Zuber A."/>
            <person name="Denarie J."/>
            <person name="Dixon R.A."/>
            <person name="May G.D."/>
            <person name="Schwartz D.C."/>
            <person name="Rogers J."/>
            <person name="Quetier F."/>
            <person name="Town C.D."/>
            <person name="Roe B.A."/>
        </authorList>
    </citation>
    <scope>NUCLEOTIDE SEQUENCE [LARGE SCALE GENOMIC DNA]</scope>
    <source>
        <strain evidence="2">A17</strain>
        <strain evidence="3 4">cv. Jemalong A17</strain>
    </source>
</reference>
<dbReference type="Proteomes" id="UP000002051">
    <property type="component" value="Unassembled WGS sequence"/>
</dbReference>
<feature type="domain" description="DUF7745" evidence="1">
    <location>
        <begin position="4"/>
        <end position="330"/>
    </location>
</feature>
<name>A0A072TES2_MEDTR</name>
<proteinExistence type="predicted"/>
<reference evidence="2 4" key="2">
    <citation type="journal article" date="2014" name="BMC Genomics">
        <title>An improved genome release (version Mt4.0) for the model legume Medicago truncatula.</title>
        <authorList>
            <person name="Tang H."/>
            <person name="Krishnakumar V."/>
            <person name="Bidwell S."/>
            <person name="Rosen B."/>
            <person name="Chan A."/>
            <person name="Zhou S."/>
            <person name="Gentzbittel L."/>
            <person name="Childs K.L."/>
            <person name="Yandell M."/>
            <person name="Gundlach H."/>
            <person name="Mayer K.F."/>
            <person name="Schwartz D.C."/>
            <person name="Town C.D."/>
        </authorList>
    </citation>
    <scope>GENOME REANNOTATION</scope>
    <source>
        <strain evidence="2">A17</strain>
        <strain evidence="3 4">cv. Jemalong A17</strain>
    </source>
</reference>
<dbReference type="HOGENOM" id="CLU_422368_0_0_1"/>
<evidence type="ECO:0000259" key="1">
    <source>
        <dbReference type="Pfam" id="PF24924"/>
    </source>
</evidence>
<keyword evidence="4" id="KW-1185">Reference proteome</keyword>
<accession>A0A072TES2</accession>
<dbReference type="Pfam" id="PF24924">
    <property type="entry name" value="DUF7745"/>
    <property type="match status" value="1"/>
</dbReference>
<gene>
    <name evidence="2" type="ORF">MTR_0866s0010</name>
</gene>
<organism evidence="2 4">
    <name type="scientific">Medicago truncatula</name>
    <name type="common">Barrel medic</name>
    <name type="synonym">Medicago tribuloides</name>
    <dbReference type="NCBI Taxonomy" id="3880"/>
    <lineage>
        <taxon>Eukaryota</taxon>
        <taxon>Viridiplantae</taxon>
        <taxon>Streptophyta</taxon>
        <taxon>Embryophyta</taxon>
        <taxon>Tracheophyta</taxon>
        <taxon>Spermatophyta</taxon>
        <taxon>Magnoliopsida</taxon>
        <taxon>eudicotyledons</taxon>
        <taxon>Gunneridae</taxon>
        <taxon>Pentapetalae</taxon>
        <taxon>rosids</taxon>
        <taxon>fabids</taxon>
        <taxon>Fabales</taxon>
        <taxon>Fabaceae</taxon>
        <taxon>Papilionoideae</taxon>
        <taxon>50 kb inversion clade</taxon>
        <taxon>NPAAA clade</taxon>
        <taxon>Hologalegina</taxon>
        <taxon>IRL clade</taxon>
        <taxon>Trifolieae</taxon>
        <taxon>Medicago</taxon>
    </lineage>
</organism>
<dbReference type="EnsemblPlants" id="KEH15533">
    <property type="protein sequence ID" value="KEH15533"/>
    <property type="gene ID" value="MTR_0866s0010"/>
</dbReference>
<dbReference type="PANTHER" id="PTHR48154">
    <property type="entry name" value="PROTEIN, PUTATIVE-RELATED"/>
    <property type="match status" value="1"/>
</dbReference>
<protein>
    <recommendedName>
        <fullName evidence="1">DUF7745 domain-containing protein</fullName>
    </recommendedName>
</protein>
<evidence type="ECO:0000313" key="2">
    <source>
        <dbReference type="EMBL" id="KEH15533.1"/>
    </source>
</evidence>
<evidence type="ECO:0000313" key="4">
    <source>
        <dbReference type="Proteomes" id="UP000002051"/>
    </source>
</evidence>